<gene>
    <name evidence="2" type="ORF">pipiens_011452</name>
</gene>
<evidence type="ECO:0000313" key="3">
    <source>
        <dbReference type="Proteomes" id="UP001562425"/>
    </source>
</evidence>
<evidence type="ECO:0000313" key="2">
    <source>
        <dbReference type="EMBL" id="KAL1395149.1"/>
    </source>
</evidence>
<comment type="caution">
    <text evidence="2">The sequence shown here is derived from an EMBL/GenBank/DDBJ whole genome shotgun (WGS) entry which is preliminary data.</text>
</comment>
<keyword evidence="1" id="KW-0175">Coiled coil</keyword>
<dbReference type="AlphaFoldDB" id="A0ABD1D6S6"/>
<keyword evidence="3" id="KW-1185">Reference proteome</keyword>
<dbReference type="Gene3D" id="1.10.287.1490">
    <property type="match status" value="1"/>
</dbReference>
<sequence length="234" mass="26432">MKPKLTVSGMVQPLIVSTISPDKIASLDRRYKSKNIGLTAKLDQIADLLKKLSAVQCKLSAAPRSPRVARPRAGKVRLTSLNAQLGAVTQEVTLMTDEQEELLTAHEALKLKRDSLTEQVEELTESVALARKNYEVRKLEELGGWRGEQATIAAKDHKIAKLTEELDRIKMFQQQLEEKVADFEQVVSEKDEVETQMVQAQNELKLLGEERSKLVTEIEKLTEEKADVYRRLIQ</sequence>
<proteinExistence type="predicted"/>
<protein>
    <submittedName>
        <fullName evidence="2">Uncharacterized protein</fullName>
    </submittedName>
</protein>
<dbReference type="EMBL" id="JBEHCU010007270">
    <property type="protein sequence ID" value="KAL1395149.1"/>
    <property type="molecule type" value="Genomic_DNA"/>
</dbReference>
<feature type="coiled-coil region" evidence="1">
    <location>
        <begin position="159"/>
        <end position="231"/>
    </location>
</feature>
<reference evidence="2 3" key="1">
    <citation type="submission" date="2024-05" db="EMBL/GenBank/DDBJ databases">
        <title>Culex pipiens pipiens assembly and annotation.</title>
        <authorList>
            <person name="Alout H."/>
            <person name="Durand T."/>
        </authorList>
    </citation>
    <scope>NUCLEOTIDE SEQUENCE [LARGE SCALE GENOMIC DNA]</scope>
    <source>
        <strain evidence="2">HA-2024</strain>
        <tissue evidence="2">Whole body</tissue>
    </source>
</reference>
<evidence type="ECO:0000256" key="1">
    <source>
        <dbReference type="SAM" id="Coils"/>
    </source>
</evidence>
<name>A0ABD1D6S6_CULPP</name>
<feature type="coiled-coil region" evidence="1">
    <location>
        <begin position="99"/>
        <end position="133"/>
    </location>
</feature>
<accession>A0ABD1D6S6</accession>
<organism evidence="2 3">
    <name type="scientific">Culex pipiens pipiens</name>
    <name type="common">Northern house mosquito</name>
    <dbReference type="NCBI Taxonomy" id="38569"/>
    <lineage>
        <taxon>Eukaryota</taxon>
        <taxon>Metazoa</taxon>
        <taxon>Ecdysozoa</taxon>
        <taxon>Arthropoda</taxon>
        <taxon>Hexapoda</taxon>
        <taxon>Insecta</taxon>
        <taxon>Pterygota</taxon>
        <taxon>Neoptera</taxon>
        <taxon>Endopterygota</taxon>
        <taxon>Diptera</taxon>
        <taxon>Nematocera</taxon>
        <taxon>Culicoidea</taxon>
        <taxon>Culicidae</taxon>
        <taxon>Culicinae</taxon>
        <taxon>Culicini</taxon>
        <taxon>Culex</taxon>
        <taxon>Culex</taxon>
    </lineage>
</organism>
<dbReference type="Proteomes" id="UP001562425">
    <property type="component" value="Unassembled WGS sequence"/>
</dbReference>